<sequence length="984" mass="110147">MTPQDLVAAVVGMNEEQGRQLLQDHVPFFSSAALDRLVYALKKEADHHWNIDAERSLTLSGYLLLIGDLTKSVYYHALGLMARGDALRRLGRNQESLPFFDAAGDEFLSIKDEVSWARTRFGRINACLGLNRTSEALQDAEAARTIFMRHGKLLRAGQIDANAAIFNYELGHYEQALRLFDRAIETYLLHGQDVDLYLARAQGNKALTLAAQGKFREAEALHEQARATFARYGDQEEISVAREELNIAEISASQGHYSRALLLYNQSRERFQRHAIIFAAYEVAQQMCLCLVRLNRAHEAYDLAGETVEYFRTAPAQSHYLARSLMQQAAAAILLDDVRGSEEMLREASNLLEAGGFNRLAALARLQRAELYFADQQVEASAVEVEYVADIFAEQEDLPRLAQAILLQARIADAHGDILTAQDLCAQSLDVAQGQGLLDLQYRCFDLLGQLAERRDDLVGAASYYDRAIQGIDEVQSRLVLDERTSFLENKGGIYQRAITLALRRREVAQALTYVEKAKSRVLGDYLRHNIDIRLRADDRMSEDILDALVKAREEQAWFSSIVYHTEDEANLSDTAIMRIRSVDPHTARQEMQRRERRIEQLFEQIQLRSAGSLVSRPRSNWSDSSASTLGRQLDTGTLLVEYYLTDQDLYIFQLTRESVTVSSVPGAVPQLERLYSLWRTNLDLSGRAAMTSDQGQAFHSLQGNSLGLLKRLYDLLLAPISAQIQHCRHLTVVPYGMLHYIPFHCLYDGTQFVIERTELSYLPSASLMDICRKRGQSVLSQHVPLYKSLVMGLSDNGRLAYAIQEAQTVAQQLQVPAAFNEAATASLLWNRGPSSPIVHIAAHGLFRLDAPNFSHIQLADRQLSTIEVFNLNLARCSLLVLSACETGRAVVGGVDEVMGLGRGFLYAGAASLLPTLWKVDDASSAELMELFYQVLLQGASKAAALAYAQRIFIARARASDRSYRIHPYFWAAFHLIGDAGPLT</sequence>
<dbReference type="Pfam" id="PF12770">
    <property type="entry name" value="CHAT"/>
    <property type="match status" value="1"/>
</dbReference>
<evidence type="ECO:0000259" key="1">
    <source>
        <dbReference type="Pfam" id="PF12770"/>
    </source>
</evidence>
<proteinExistence type="predicted"/>
<keyword evidence="3" id="KW-1185">Reference proteome</keyword>
<dbReference type="Gene3D" id="1.25.40.10">
    <property type="entry name" value="Tetratricopeptide repeat domain"/>
    <property type="match status" value="1"/>
</dbReference>
<gene>
    <name evidence="2" type="ORF">KDA_37210</name>
</gene>
<protein>
    <recommendedName>
        <fullName evidence="1">CHAT domain-containing protein</fullName>
    </recommendedName>
</protein>
<evidence type="ECO:0000313" key="2">
    <source>
        <dbReference type="EMBL" id="GCE28237.1"/>
    </source>
</evidence>
<dbReference type="AlphaFoldDB" id="A0A402BAB6"/>
<reference evidence="3" key="1">
    <citation type="submission" date="2018-12" db="EMBL/GenBank/DDBJ databases">
        <title>Tengunoibacter tsumagoiensis gen. nov., sp. nov., Dictyobacter kobayashii sp. nov., D. alpinus sp. nov., and D. joshuensis sp. nov. and description of Dictyobacteraceae fam. nov. within the order Ktedonobacterales isolated from Tengu-no-mugimeshi.</title>
        <authorList>
            <person name="Wang C.M."/>
            <person name="Zheng Y."/>
            <person name="Sakai Y."/>
            <person name="Toyoda A."/>
            <person name="Minakuchi Y."/>
            <person name="Abe K."/>
            <person name="Yokota A."/>
            <person name="Yabe S."/>
        </authorList>
    </citation>
    <scope>NUCLEOTIDE SEQUENCE [LARGE SCALE GENOMIC DNA]</scope>
    <source>
        <strain evidence="3">Uno16</strain>
    </source>
</reference>
<dbReference type="SUPFAM" id="SSF48452">
    <property type="entry name" value="TPR-like"/>
    <property type="match status" value="2"/>
</dbReference>
<dbReference type="PANTHER" id="PTHR10098">
    <property type="entry name" value="RAPSYN-RELATED"/>
    <property type="match status" value="1"/>
</dbReference>
<name>A0A402BAB6_9CHLR</name>
<dbReference type="SMART" id="SM00028">
    <property type="entry name" value="TPR"/>
    <property type="match status" value="5"/>
</dbReference>
<accession>A0A402BAB6</accession>
<feature type="domain" description="CHAT" evidence="1">
    <location>
        <begin position="709"/>
        <end position="979"/>
    </location>
</feature>
<dbReference type="InterPro" id="IPR019734">
    <property type="entry name" value="TPR_rpt"/>
</dbReference>
<dbReference type="EMBL" id="BIFT01000001">
    <property type="protein sequence ID" value="GCE28237.1"/>
    <property type="molecule type" value="Genomic_DNA"/>
</dbReference>
<evidence type="ECO:0000313" key="3">
    <source>
        <dbReference type="Proteomes" id="UP000287171"/>
    </source>
</evidence>
<dbReference type="InterPro" id="IPR024983">
    <property type="entry name" value="CHAT_dom"/>
</dbReference>
<comment type="caution">
    <text evidence="2">The sequence shown here is derived from an EMBL/GenBank/DDBJ whole genome shotgun (WGS) entry which is preliminary data.</text>
</comment>
<organism evidence="2 3">
    <name type="scientific">Dictyobacter alpinus</name>
    <dbReference type="NCBI Taxonomy" id="2014873"/>
    <lineage>
        <taxon>Bacteria</taxon>
        <taxon>Bacillati</taxon>
        <taxon>Chloroflexota</taxon>
        <taxon>Ktedonobacteria</taxon>
        <taxon>Ktedonobacterales</taxon>
        <taxon>Dictyobacteraceae</taxon>
        <taxon>Dictyobacter</taxon>
    </lineage>
</organism>
<dbReference type="Proteomes" id="UP000287171">
    <property type="component" value="Unassembled WGS sequence"/>
</dbReference>
<dbReference type="PANTHER" id="PTHR10098:SF108">
    <property type="entry name" value="TETRATRICOPEPTIDE REPEAT PROTEIN 28"/>
    <property type="match status" value="1"/>
</dbReference>
<dbReference type="InterPro" id="IPR011990">
    <property type="entry name" value="TPR-like_helical_dom_sf"/>
</dbReference>
<dbReference type="OrthoDB" id="138165at2"/>